<keyword evidence="4 10" id="KW-0645">Protease</keyword>
<keyword evidence="11" id="KW-0472">Membrane</keyword>
<evidence type="ECO:0000256" key="4">
    <source>
        <dbReference type="ARBA" id="ARBA00022670"/>
    </source>
</evidence>
<feature type="chain" id="PRO_5027670308" evidence="12">
    <location>
        <begin position="24"/>
        <end position="297"/>
    </location>
</feature>
<dbReference type="FunFam" id="2.40.10.10:FF:000146">
    <property type="entry name" value="Serine protease 53"/>
    <property type="match status" value="1"/>
</dbReference>
<gene>
    <name evidence="14" type="primary">LOC114332688</name>
</gene>
<evidence type="ECO:0000256" key="5">
    <source>
        <dbReference type="ARBA" id="ARBA00022729"/>
    </source>
</evidence>
<dbReference type="GO" id="GO:0005576">
    <property type="term" value="C:extracellular region"/>
    <property type="evidence" value="ECO:0007669"/>
    <property type="project" value="UniProtKB-SubCell"/>
</dbReference>
<evidence type="ECO:0000256" key="6">
    <source>
        <dbReference type="ARBA" id="ARBA00022801"/>
    </source>
</evidence>
<feature type="transmembrane region" description="Helical" evidence="11">
    <location>
        <begin position="277"/>
        <end position="295"/>
    </location>
</feature>
<name>A0A6P7FPT0_DIAVI</name>
<dbReference type="RefSeq" id="XP_028138319.1">
    <property type="nucleotide sequence ID" value="XM_028282518.1"/>
</dbReference>
<sequence>MNAIVIVITLVYIACCQIEVTESFNHTIFAYPENAIKKSTLRIIGGDNVTPNSYPFQAALFIYYKSKTNLCGGSLIDKEWILTAAHCVDNDPVRIVVKLGLHDVYATQGSTVQIYEAKSYYKHSKWNEKTLQNDIALIKLPRNATLNNYVNLIKIGDNIDYAGRVATVLGWGSTEDGQISKYLKKVDVDVMTNQACKAVRKEFNEIIVSTHLCTSGQGIRGSCSGDSGGPLIVDGVQIGLVSFGPENCMRGFPSVFTRVPKFASWITSTKRNSGTSLNVNSFVICIVSLMFFINISK</sequence>
<evidence type="ECO:0000256" key="2">
    <source>
        <dbReference type="ARBA" id="ARBA00007664"/>
    </source>
</evidence>
<keyword evidence="6 10" id="KW-0378">Hydrolase</keyword>
<dbReference type="InterPro" id="IPR033116">
    <property type="entry name" value="TRYPSIN_SER"/>
</dbReference>
<dbReference type="CDD" id="cd00190">
    <property type="entry name" value="Tryp_SPc"/>
    <property type="match status" value="1"/>
</dbReference>
<dbReference type="PRINTS" id="PR00722">
    <property type="entry name" value="CHYMOTRYPSIN"/>
</dbReference>
<keyword evidence="3" id="KW-0964">Secreted</keyword>
<comment type="similarity">
    <text evidence="2">Belongs to the peptidase S1 family.</text>
</comment>
<dbReference type="OrthoDB" id="5565075at2759"/>
<protein>
    <submittedName>
        <fullName evidence="14">Brachyurin-like</fullName>
    </submittedName>
</protein>
<feature type="domain" description="Peptidase S1" evidence="13">
    <location>
        <begin position="43"/>
        <end position="271"/>
    </location>
</feature>
<dbReference type="PROSITE" id="PS00135">
    <property type="entry name" value="TRYPSIN_SER"/>
    <property type="match status" value="1"/>
</dbReference>
<dbReference type="AlphaFoldDB" id="A0A6P7FPT0"/>
<evidence type="ECO:0000313" key="14">
    <source>
        <dbReference type="RefSeq" id="XP_028138319.1"/>
    </source>
</evidence>
<dbReference type="GO" id="GO:0006508">
    <property type="term" value="P:proteolysis"/>
    <property type="evidence" value="ECO:0007669"/>
    <property type="project" value="UniProtKB-KW"/>
</dbReference>
<dbReference type="Gene3D" id="2.40.10.10">
    <property type="entry name" value="Trypsin-like serine proteases"/>
    <property type="match status" value="1"/>
</dbReference>
<evidence type="ECO:0000256" key="9">
    <source>
        <dbReference type="ARBA" id="ARBA00023157"/>
    </source>
</evidence>
<keyword evidence="7 10" id="KW-0720">Serine protease</keyword>
<keyword evidence="11" id="KW-0812">Transmembrane</keyword>
<dbReference type="InterPro" id="IPR001314">
    <property type="entry name" value="Peptidase_S1A"/>
</dbReference>
<evidence type="ECO:0000256" key="11">
    <source>
        <dbReference type="SAM" id="Phobius"/>
    </source>
</evidence>
<keyword evidence="5 12" id="KW-0732">Signal</keyword>
<evidence type="ECO:0000256" key="7">
    <source>
        <dbReference type="ARBA" id="ARBA00022825"/>
    </source>
</evidence>
<accession>A0A6P7FPT0</accession>
<dbReference type="PROSITE" id="PS50240">
    <property type="entry name" value="TRYPSIN_DOM"/>
    <property type="match status" value="1"/>
</dbReference>
<dbReference type="InterPro" id="IPR018114">
    <property type="entry name" value="TRYPSIN_HIS"/>
</dbReference>
<dbReference type="PROSITE" id="PS00134">
    <property type="entry name" value="TRYPSIN_HIS"/>
    <property type="match status" value="1"/>
</dbReference>
<dbReference type="GO" id="GO:0004252">
    <property type="term" value="F:serine-type endopeptidase activity"/>
    <property type="evidence" value="ECO:0007669"/>
    <property type="project" value="InterPro"/>
</dbReference>
<keyword evidence="11" id="KW-1133">Transmembrane helix</keyword>
<keyword evidence="8" id="KW-0865">Zymogen</keyword>
<evidence type="ECO:0000256" key="8">
    <source>
        <dbReference type="ARBA" id="ARBA00023145"/>
    </source>
</evidence>
<dbReference type="InterPro" id="IPR050430">
    <property type="entry name" value="Peptidase_S1"/>
</dbReference>
<dbReference type="InterPro" id="IPR001254">
    <property type="entry name" value="Trypsin_dom"/>
</dbReference>
<dbReference type="InterPro" id="IPR009003">
    <property type="entry name" value="Peptidase_S1_PA"/>
</dbReference>
<keyword evidence="9" id="KW-1015">Disulfide bond</keyword>
<evidence type="ECO:0000256" key="12">
    <source>
        <dbReference type="SAM" id="SignalP"/>
    </source>
</evidence>
<dbReference type="InParanoid" id="A0A6P7FPT0"/>
<proteinExistence type="inferred from homology"/>
<dbReference type="InterPro" id="IPR043504">
    <property type="entry name" value="Peptidase_S1_PA_chymotrypsin"/>
</dbReference>
<dbReference type="SMART" id="SM00020">
    <property type="entry name" value="Tryp_SPc"/>
    <property type="match status" value="1"/>
</dbReference>
<dbReference type="KEGG" id="dvv:114332688"/>
<evidence type="ECO:0000256" key="10">
    <source>
        <dbReference type="RuleBase" id="RU363034"/>
    </source>
</evidence>
<reference evidence="14" key="1">
    <citation type="submission" date="2025-08" db="UniProtKB">
        <authorList>
            <consortium name="RefSeq"/>
        </authorList>
    </citation>
    <scope>IDENTIFICATION</scope>
    <source>
        <tissue evidence="14">Whole insect</tissue>
    </source>
</reference>
<comment type="subcellular location">
    <subcellularLocation>
        <location evidence="1">Secreted</location>
    </subcellularLocation>
</comment>
<organism evidence="14">
    <name type="scientific">Diabrotica virgifera virgifera</name>
    <name type="common">western corn rootworm</name>
    <dbReference type="NCBI Taxonomy" id="50390"/>
    <lineage>
        <taxon>Eukaryota</taxon>
        <taxon>Metazoa</taxon>
        <taxon>Ecdysozoa</taxon>
        <taxon>Arthropoda</taxon>
        <taxon>Hexapoda</taxon>
        <taxon>Insecta</taxon>
        <taxon>Pterygota</taxon>
        <taxon>Neoptera</taxon>
        <taxon>Endopterygota</taxon>
        <taxon>Coleoptera</taxon>
        <taxon>Polyphaga</taxon>
        <taxon>Cucujiformia</taxon>
        <taxon>Chrysomeloidea</taxon>
        <taxon>Chrysomelidae</taxon>
        <taxon>Galerucinae</taxon>
        <taxon>Diabroticina</taxon>
        <taxon>Diabroticites</taxon>
        <taxon>Diabrotica</taxon>
    </lineage>
</organism>
<evidence type="ECO:0000256" key="3">
    <source>
        <dbReference type="ARBA" id="ARBA00022525"/>
    </source>
</evidence>
<dbReference type="PANTHER" id="PTHR24276">
    <property type="entry name" value="POLYSERASE-RELATED"/>
    <property type="match status" value="1"/>
</dbReference>
<dbReference type="SUPFAM" id="SSF50494">
    <property type="entry name" value="Trypsin-like serine proteases"/>
    <property type="match status" value="1"/>
</dbReference>
<evidence type="ECO:0000259" key="13">
    <source>
        <dbReference type="PROSITE" id="PS50240"/>
    </source>
</evidence>
<dbReference type="Pfam" id="PF00089">
    <property type="entry name" value="Trypsin"/>
    <property type="match status" value="1"/>
</dbReference>
<feature type="signal peptide" evidence="12">
    <location>
        <begin position="1"/>
        <end position="23"/>
    </location>
</feature>
<evidence type="ECO:0000256" key="1">
    <source>
        <dbReference type="ARBA" id="ARBA00004613"/>
    </source>
</evidence>
<dbReference type="PANTHER" id="PTHR24276:SF98">
    <property type="entry name" value="FI18310P1-RELATED"/>
    <property type="match status" value="1"/>
</dbReference>